<dbReference type="Gene3D" id="3.40.50.1000">
    <property type="entry name" value="HAD superfamily/HAD-like"/>
    <property type="match status" value="1"/>
</dbReference>
<evidence type="ECO:0000256" key="17">
    <source>
        <dbReference type="SAM" id="MobiDB-lite"/>
    </source>
</evidence>
<keyword evidence="10 16" id="KW-0460">Magnesium</keyword>
<dbReference type="Gene3D" id="3.40.1110.10">
    <property type="entry name" value="Calcium-transporting ATPase, cytoplasmic domain N"/>
    <property type="match status" value="1"/>
</dbReference>
<evidence type="ECO:0000313" key="19">
    <source>
        <dbReference type="EMBL" id="AIA30111.1"/>
    </source>
</evidence>
<dbReference type="HOGENOM" id="CLU_025728_2_0_0"/>
<feature type="binding site" evidence="16">
    <location>
        <position position="505"/>
    </location>
    <ligand>
        <name>Mg(2+)</name>
        <dbReference type="ChEBI" id="CHEBI:18420"/>
    </ligand>
</feature>
<dbReference type="InterPro" id="IPR023298">
    <property type="entry name" value="ATPase_P-typ_TM_dom_sf"/>
</dbReference>
<evidence type="ECO:0000256" key="3">
    <source>
        <dbReference type="ARBA" id="ARBA00022475"/>
    </source>
</evidence>
<dbReference type="PROSITE" id="PS00154">
    <property type="entry name" value="ATPASE_E1_E2"/>
    <property type="match status" value="1"/>
</dbReference>
<evidence type="ECO:0000256" key="10">
    <source>
        <dbReference type="ARBA" id="ARBA00022842"/>
    </source>
</evidence>
<dbReference type="Proteomes" id="UP000027059">
    <property type="component" value="Chromosome"/>
</dbReference>
<feature type="transmembrane region" description="Helical" evidence="16">
    <location>
        <begin position="247"/>
        <end position="272"/>
    </location>
</feature>
<keyword evidence="6 16" id="KW-0812">Transmembrane</keyword>
<dbReference type="SFLD" id="SFLDG00002">
    <property type="entry name" value="C1.7:_P-type_atpase_like"/>
    <property type="match status" value="1"/>
</dbReference>
<evidence type="ECO:0000256" key="12">
    <source>
        <dbReference type="ARBA" id="ARBA00022967"/>
    </source>
</evidence>
<dbReference type="KEGG" id="lfp:Y981_02720"/>
<evidence type="ECO:0000256" key="7">
    <source>
        <dbReference type="ARBA" id="ARBA00022723"/>
    </source>
</evidence>
<comment type="function">
    <text evidence="16">Part of the high-affinity ATP-driven potassium transport (or Kdp) system, which catalyzes the hydrolysis of ATP coupled with the electrogenic transport of potassium into the cytoplasm. This subunit is responsible for energy coupling to the transport system and for the release of the potassium ions to the cytoplasm.</text>
</comment>
<comment type="catalytic activity">
    <reaction evidence="16">
        <text>K(+)(out) + ATP + H2O = K(+)(in) + ADP + phosphate + H(+)</text>
        <dbReference type="Rhea" id="RHEA:16777"/>
        <dbReference type="ChEBI" id="CHEBI:15377"/>
        <dbReference type="ChEBI" id="CHEBI:15378"/>
        <dbReference type="ChEBI" id="CHEBI:29103"/>
        <dbReference type="ChEBI" id="CHEBI:30616"/>
        <dbReference type="ChEBI" id="CHEBI:43474"/>
        <dbReference type="ChEBI" id="CHEBI:456216"/>
        <dbReference type="EC" id="7.2.2.6"/>
    </reaction>
</comment>
<dbReference type="GO" id="GO:0005886">
    <property type="term" value="C:plasma membrane"/>
    <property type="evidence" value="ECO:0007669"/>
    <property type="project" value="UniProtKB-SubCell"/>
</dbReference>
<dbReference type="InterPro" id="IPR036412">
    <property type="entry name" value="HAD-like_sf"/>
</dbReference>
<keyword evidence="14 16" id="KW-0406">Ion transport</keyword>
<feature type="binding site" evidence="16">
    <location>
        <position position="341"/>
    </location>
    <ligand>
        <name>ATP</name>
        <dbReference type="ChEBI" id="CHEBI:30616"/>
    </ligand>
</feature>
<keyword evidence="12 16" id="KW-1278">Translocase</keyword>
<feature type="binding site" evidence="16">
    <location>
        <position position="385"/>
    </location>
    <ligand>
        <name>ATP</name>
        <dbReference type="ChEBI" id="CHEBI:30616"/>
    </ligand>
</feature>
<feature type="active site" description="4-aspartylphosphate intermediate" evidence="16">
    <location>
        <position position="300"/>
    </location>
</feature>
<dbReference type="SFLD" id="SFLDF00027">
    <property type="entry name" value="p-type_atpase"/>
    <property type="match status" value="1"/>
</dbReference>
<dbReference type="InterPro" id="IPR001757">
    <property type="entry name" value="P_typ_ATPase"/>
</dbReference>
<keyword evidence="7 16" id="KW-0479">Metal-binding</keyword>
<evidence type="ECO:0000256" key="9">
    <source>
        <dbReference type="ARBA" id="ARBA00022840"/>
    </source>
</evidence>
<dbReference type="GO" id="GO:0008556">
    <property type="term" value="F:P-type potassium transmembrane transporter activity"/>
    <property type="evidence" value="ECO:0007669"/>
    <property type="project" value="UniProtKB-UniRule"/>
</dbReference>
<gene>
    <name evidence="16" type="primary">kdpB</name>
    <name evidence="19" type="ORF">Y981_02720</name>
</gene>
<keyword evidence="11 16" id="KW-0630">Potassium</keyword>
<dbReference type="RefSeq" id="WP_038504615.1">
    <property type="nucleotide sequence ID" value="NZ_CP007243.1"/>
</dbReference>
<keyword evidence="15 16" id="KW-0472">Membrane</keyword>
<dbReference type="SFLD" id="SFLDS00003">
    <property type="entry name" value="Haloacid_Dehalogenase"/>
    <property type="match status" value="1"/>
</dbReference>
<evidence type="ECO:0000256" key="15">
    <source>
        <dbReference type="ARBA" id="ARBA00023136"/>
    </source>
</evidence>
<dbReference type="PANTHER" id="PTHR43743:SF1">
    <property type="entry name" value="POTASSIUM-TRANSPORTING ATPASE ATP-BINDING SUBUNIT"/>
    <property type="match status" value="1"/>
</dbReference>
<dbReference type="SUPFAM" id="SSF56784">
    <property type="entry name" value="HAD-like"/>
    <property type="match status" value="1"/>
</dbReference>
<evidence type="ECO:0000256" key="11">
    <source>
        <dbReference type="ARBA" id="ARBA00022958"/>
    </source>
</evidence>
<dbReference type="SUPFAM" id="SSF81653">
    <property type="entry name" value="Calcium ATPase, transduction domain A"/>
    <property type="match status" value="1"/>
</dbReference>
<dbReference type="GO" id="GO:0000287">
    <property type="term" value="F:magnesium ion binding"/>
    <property type="evidence" value="ECO:0007669"/>
    <property type="project" value="UniProtKB-UniRule"/>
</dbReference>
<dbReference type="NCBIfam" id="TIGR01497">
    <property type="entry name" value="kdpB"/>
    <property type="match status" value="1"/>
</dbReference>
<reference evidence="19 20" key="2">
    <citation type="journal article" date="2015" name="Biomed. Res. Int.">
        <title>Effects of Arsenite Resistance on the Growth and Functional Gene Expression of Leptospirillum ferriphilum and Acidithiobacillus thiooxidans in Pure Culture and Coculture.</title>
        <authorList>
            <person name="Jiang H."/>
            <person name="Liang Y."/>
            <person name="Yin H."/>
            <person name="Xiao Y."/>
            <person name="Guo X."/>
            <person name="Xu Y."/>
            <person name="Hu Q."/>
            <person name="Liu H."/>
            <person name="Liu X."/>
        </authorList>
    </citation>
    <scope>NUCLEOTIDE SEQUENCE [LARGE SCALE GENOMIC DNA]</scope>
    <source>
        <strain evidence="19 20">YSK</strain>
    </source>
</reference>
<comment type="caution">
    <text evidence="16">Lacks conserved residue(s) required for the propagation of feature annotation.</text>
</comment>
<dbReference type="EMBL" id="CP007243">
    <property type="protein sequence ID" value="AIA30111.1"/>
    <property type="molecule type" value="Genomic_DNA"/>
</dbReference>
<keyword evidence="3 16" id="KW-1003">Cell membrane</keyword>
<evidence type="ECO:0000256" key="16">
    <source>
        <dbReference type="HAMAP-Rule" id="MF_00285"/>
    </source>
</evidence>
<keyword evidence="13 16" id="KW-1133">Transmembrane helix</keyword>
<evidence type="ECO:0000313" key="20">
    <source>
        <dbReference type="Proteomes" id="UP000027059"/>
    </source>
</evidence>
<keyword evidence="5 16" id="KW-0597">Phosphoprotein</keyword>
<comment type="similarity">
    <text evidence="16">Belongs to the cation transport ATPase (P-type) (TC 3.A.3) family. Type IA subfamily.</text>
</comment>
<feature type="binding site" evidence="16">
    <location>
        <position position="337"/>
    </location>
    <ligand>
        <name>ATP</name>
        <dbReference type="ChEBI" id="CHEBI:30616"/>
    </ligand>
</feature>
<evidence type="ECO:0000256" key="13">
    <source>
        <dbReference type="ARBA" id="ARBA00022989"/>
    </source>
</evidence>
<dbReference type="CDD" id="cd02078">
    <property type="entry name" value="P-type_ATPase_K"/>
    <property type="match status" value="1"/>
</dbReference>
<keyword evidence="8 16" id="KW-0547">Nucleotide-binding</keyword>
<evidence type="ECO:0000256" key="4">
    <source>
        <dbReference type="ARBA" id="ARBA00022538"/>
    </source>
</evidence>
<dbReference type="PRINTS" id="PR00119">
    <property type="entry name" value="CATATPASE"/>
</dbReference>
<comment type="subunit">
    <text evidence="16">The system is composed of three essential subunits: KdpA, KdpB and KdpC.</text>
</comment>
<dbReference type="InterPro" id="IPR023299">
    <property type="entry name" value="ATPase_P-typ_cyto_dom_N"/>
</dbReference>
<evidence type="ECO:0000256" key="14">
    <source>
        <dbReference type="ARBA" id="ARBA00023065"/>
    </source>
</evidence>
<protein>
    <recommendedName>
        <fullName evidence="16">Potassium-transporting ATPase ATP-binding subunit</fullName>
        <ecNumber evidence="16">7.2.2.6</ecNumber>
    </recommendedName>
    <alternativeName>
        <fullName evidence="16">ATP phosphohydrolase [potassium-transporting] B chain</fullName>
    </alternativeName>
    <alternativeName>
        <fullName evidence="16">Potassium-binding and translocating subunit B</fullName>
    </alternativeName>
    <alternativeName>
        <fullName evidence="16">Potassium-translocating ATPase B chain</fullName>
    </alternativeName>
</protein>
<accession>A0A059XXT8</accession>
<dbReference type="GO" id="GO:0016887">
    <property type="term" value="F:ATP hydrolysis activity"/>
    <property type="evidence" value="ECO:0007669"/>
    <property type="project" value="InterPro"/>
</dbReference>
<organism evidence="19 20">
    <name type="scientific">Leptospirillum ferriphilum YSK</name>
    <dbReference type="NCBI Taxonomy" id="1441628"/>
    <lineage>
        <taxon>Bacteria</taxon>
        <taxon>Pseudomonadati</taxon>
        <taxon>Nitrospirota</taxon>
        <taxon>Nitrospiria</taxon>
        <taxon>Nitrospirales</taxon>
        <taxon>Nitrospiraceae</taxon>
        <taxon>Leptospirillum</taxon>
    </lineage>
</organism>
<feature type="transmembrane region" description="Helical" evidence="16">
    <location>
        <begin position="641"/>
        <end position="668"/>
    </location>
</feature>
<feature type="domain" description="P-type ATPase A" evidence="18">
    <location>
        <begin position="100"/>
        <end position="201"/>
    </location>
</feature>
<feature type="transmembrane region" description="Helical" evidence="16">
    <location>
        <begin position="212"/>
        <end position="235"/>
    </location>
</feature>
<dbReference type="InterPro" id="IPR044492">
    <property type="entry name" value="P_typ_ATPase_HD_dom"/>
</dbReference>
<name>A0A059XXT8_9BACT</name>
<dbReference type="InterPro" id="IPR008250">
    <property type="entry name" value="ATPase_P-typ_transduc_dom_A_sf"/>
</dbReference>
<dbReference type="InterPro" id="IPR018303">
    <property type="entry name" value="ATPase_P-typ_P_site"/>
</dbReference>
<dbReference type="InterPro" id="IPR006391">
    <property type="entry name" value="P-type_ATPase_bsu_IA"/>
</dbReference>
<proteinExistence type="inferred from homology"/>
<feature type="region of interest" description="Disordered" evidence="17">
    <location>
        <begin position="360"/>
        <end position="382"/>
    </location>
</feature>
<feature type="transmembrane region" description="Helical" evidence="16">
    <location>
        <begin position="571"/>
        <end position="589"/>
    </location>
</feature>
<dbReference type="SUPFAM" id="SSF81665">
    <property type="entry name" value="Calcium ATPase, transmembrane domain M"/>
    <property type="match status" value="1"/>
</dbReference>
<dbReference type="NCBIfam" id="TIGR01494">
    <property type="entry name" value="ATPase_P-type"/>
    <property type="match status" value="2"/>
</dbReference>
<dbReference type="Pfam" id="PF00702">
    <property type="entry name" value="Hydrolase"/>
    <property type="match status" value="1"/>
</dbReference>
<feature type="transmembrane region" description="Helical" evidence="16">
    <location>
        <begin position="32"/>
        <end position="53"/>
    </location>
</feature>
<feature type="binding site" evidence="16">
    <location>
        <position position="509"/>
    </location>
    <ligand>
        <name>Mg(2+)</name>
        <dbReference type="ChEBI" id="CHEBI:18420"/>
    </ligand>
</feature>
<dbReference type="OrthoDB" id="9807843at2"/>
<evidence type="ECO:0000259" key="18">
    <source>
        <dbReference type="Pfam" id="PF00122"/>
    </source>
</evidence>
<keyword evidence="4 16" id="KW-0633">Potassium transport</keyword>
<dbReference type="InterPro" id="IPR059000">
    <property type="entry name" value="ATPase_P-type_domA"/>
</dbReference>
<feature type="transmembrane region" description="Helical" evidence="16">
    <location>
        <begin position="59"/>
        <end position="79"/>
    </location>
</feature>
<dbReference type="Gene3D" id="2.70.150.10">
    <property type="entry name" value="Calcium-transporting ATPase, cytoplasmic transduction domain A"/>
    <property type="match status" value="1"/>
</dbReference>
<keyword evidence="20" id="KW-1185">Reference proteome</keyword>
<keyword evidence="2 16" id="KW-0813">Transport</keyword>
<sequence length="669" mass="70673">MKKKNLLDSKVILEASRQALIMLNPFKLVRNPVMFVVEIGSVITTAITLYSLIHPDGEFLFTATISVWLWLTIGFANFAEALAEIQGRAQAESLRATRADTQARLVVPEGIRTVPGNTLKKGDQFLVEAGEILPTDGEILEGVASIDESAITGESAPVIREAGGDRSGVTGGTRILAGSLRVGVTNNPGETFLDRMISLVEGATRQKTPNEIALTILLVGLTIIFLVVVASIPAFSSYEGVLSSPTVLIALLVCLIPTTIAGLLPAIGIAGIDRAFRANVIAKSGKAVEVAGDIDILLLDKTGTITFGNRQAVQLLPAKGVSDEEMAFSSWLSSLSDDTPEGKSIVGLAASQLSSPVAPQGLRPIPFTPETRMSGVDGPEGEIRKGAEDAVRAYTGSAFPAGISEIIAEIAGSGGTPLVVARNKTIMGVIHLKDVIKPGLKERFERLRKMGVSTVMVTGDNPLTARAIAQEAGLDDFFAQAKPEDKMQLIKKEQEKGRLVAMTGDGTNDAPSLAQADVALAMNSGTQAAKEAGNMVDLDSDPTKIIEVVEIGKQLLMTRGALTTFSIANDVAKYFAILPAMFVVSYPQLGVLNVMKLATPVSAVTSAIIFNALIIPALIPLALKGIRYRPVGASALLRRNLLIYGLGGIAVPFVGIKLIDMILVLLHFT</sequence>
<dbReference type="AlphaFoldDB" id="A0A059XXT8"/>
<dbReference type="EC" id="7.2.2.6" evidence="16"/>
<dbReference type="InterPro" id="IPR023214">
    <property type="entry name" value="HAD_sf"/>
</dbReference>
<dbReference type="HAMAP" id="MF_00285">
    <property type="entry name" value="KdpB"/>
    <property type="match status" value="1"/>
</dbReference>
<feature type="transmembrane region" description="Helical" evidence="16">
    <location>
        <begin position="601"/>
        <end position="621"/>
    </location>
</feature>
<keyword evidence="9 16" id="KW-0067">ATP-binding</keyword>
<dbReference type="Pfam" id="PF00122">
    <property type="entry name" value="E1-E2_ATPase"/>
    <property type="match status" value="1"/>
</dbReference>
<evidence type="ECO:0000256" key="2">
    <source>
        <dbReference type="ARBA" id="ARBA00022448"/>
    </source>
</evidence>
<dbReference type="PANTHER" id="PTHR43743">
    <property type="entry name" value="POTASSIUM-TRANSPORTING ATPASE ATP-BINDING SUBUNIT"/>
    <property type="match status" value="1"/>
</dbReference>
<evidence type="ECO:0000256" key="6">
    <source>
        <dbReference type="ARBA" id="ARBA00022692"/>
    </source>
</evidence>
<reference evidence="20" key="1">
    <citation type="submission" date="2014-02" db="EMBL/GenBank/DDBJ databases">
        <title>Complete genome sequence and comparative genomic analysis of the nitrogen-fixing bacterium Leptospirillum ferriphilum YSK.</title>
        <authorList>
            <person name="Guo X."/>
            <person name="Yin H."/>
            <person name="Liang Y."/>
            <person name="Hu Q."/>
            <person name="Ma L."/>
            <person name="Xiao Y."/>
            <person name="Zhang X."/>
            <person name="Qiu G."/>
            <person name="Liu X."/>
        </authorList>
    </citation>
    <scope>NUCLEOTIDE SEQUENCE [LARGE SCALE GENOMIC DNA]</scope>
    <source>
        <strain evidence="20">YSK</strain>
    </source>
</reference>
<evidence type="ECO:0000256" key="1">
    <source>
        <dbReference type="ARBA" id="ARBA00004370"/>
    </source>
</evidence>
<dbReference type="GO" id="GO:0005524">
    <property type="term" value="F:ATP binding"/>
    <property type="evidence" value="ECO:0007669"/>
    <property type="project" value="UniProtKB-UniRule"/>
</dbReference>
<evidence type="ECO:0000256" key="8">
    <source>
        <dbReference type="ARBA" id="ARBA00022741"/>
    </source>
</evidence>
<comment type="subcellular location">
    <subcellularLocation>
        <location evidence="16">Cell membrane</location>
        <topology evidence="16">Multi-pass membrane protein</topology>
    </subcellularLocation>
    <subcellularLocation>
        <location evidence="1">Membrane</location>
    </subcellularLocation>
</comment>
<evidence type="ECO:0000256" key="5">
    <source>
        <dbReference type="ARBA" id="ARBA00022553"/>
    </source>
</evidence>